<dbReference type="Proteomes" id="UP000606499">
    <property type="component" value="Unassembled WGS sequence"/>
</dbReference>
<reference evidence="3" key="1">
    <citation type="submission" date="2020-08" db="EMBL/GenBank/DDBJ databases">
        <title>Genome public.</title>
        <authorList>
            <person name="Liu C."/>
            <person name="Sun Q."/>
        </authorList>
    </citation>
    <scope>NUCLEOTIDE SEQUENCE</scope>
    <source>
        <strain evidence="3">NSJ-28</strain>
    </source>
</reference>
<dbReference type="EMBL" id="JACOPL010000003">
    <property type="protein sequence ID" value="MBC5724787.1"/>
    <property type="molecule type" value="Genomic_DNA"/>
</dbReference>
<evidence type="ECO:0000313" key="4">
    <source>
        <dbReference type="Proteomes" id="UP000606499"/>
    </source>
</evidence>
<keyword evidence="4" id="KW-1185">Reference proteome</keyword>
<keyword evidence="1 3" id="KW-0378">Hydrolase</keyword>
<dbReference type="SUPFAM" id="SSF53474">
    <property type="entry name" value="alpha/beta-Hydrolases"/>
    <property type="match status" value="1"/>
</dbReference>
<sequence length="257" mass="28202">MPQVLTLPHGKLTRYAAAQHGPKPALILCPGGGYEFCSIREGAPAARAFARDGVESFVLEYDCAPVPLDTMPLHTLAAAVAWVRRNAAQLRIAPDRIAVGGFSAGAHLAGMLAAVWHRPEWFEPDTDLQCHRPNAAVLCYPVVTAGEYGHRGSFARLAGTDPEKQRAFSLEMLVDARTPPVFLWHTLEDQTARVENTLLLEAALRKAGVPHEVHLFPHGVHGLALADLETCDPARGRRPDRHVNRWQALCAEWIKEL</sequence>
<dbReference type="PANTHER" id="PTHR48081:SF6">
    <property type="entry name" value="PEPTIDASE S9 PROLYL OLIGOPEPTIDASE CATALYTIC DOMAIN-CONTAINING PROTEIN"/>
    <property type="match status" value="1"/>
</dbReference>
<protein>
    <submittedName>
        <fullName evidence="3">Alpha/beta hydrolase</fullName>
    </submittedName>
</protein>
<dbReference type="Pfam" id="PF20434">
    <property type="entry name" value="BD-FAE"/>
    <property type="match status" value="1"/>
</dbReference>
<dbReference type="AlphaFoldDB" id="A0A923LUX3"/>
<dbReference type="InterPro" id="IPR049492">
    <property type="entry name" value="BD-FAE-like_dom"/>
</dbReference>
<name>A0A923LUX3_9FIRM</name>
<dbReference type="InterPro" id="IPR050300">
    <property type="entry name" value="GDXG_lipolytic_enzyme"/>
</dbReference>
<comment type="caution">
    <text evidence="3">The sequence shown here is derived from an EMBL/GenBank/DDBJ whole genome shotgun (WGS) entry which is preliminary data.</text>
</comment>
<gene>
    <name evidence="3" type="ORF">H8S45_04840</name>
</gene>
<accession>A0A923LUX3</accession>
<organism evidence="3 4">
    <name type="scientific">Agathobaculum faecis</name>
    <dbReference type="NCBI Taxonomy" id="2763013"/>
    <lineage>
        <taxon>Bacteria</taxon>
        <taxon>Bacillati</taxon>
        <taxon>Bacillota</taxon>
        <taxon>Clostridia</taxon>
        <taxon>Eubacteriales</taxon>
        <taxon>Butyricicoccaceae</taxon>
        <taxon>Agathobaculum</taxon>
    </lineage>
</organism>
<dbReference type="GO" id="GO:0016787">
    <property type="term" value="F:hydrolase activity"/>
    <property type="evidence" value="ECO:0007669"/>
    <property type="project" value="UniProtKB-KW"/>
</dbReference>
<dbReference type="PANTHER" id="PTHR48081">
    <property type="entry name" value="AB HYDROLASE SUPERFAMILY PROTEIN C4A8.06C"/>
    <property type="match status" value="1"/>
</dbReference>
<feature type="domain" description="BD-FAE-like" evidence="2">
    <location>
        <begin position="18"/>
        <end position="117"/>
    </location>
</feature>
<proteinExistence type="predicted"/>
<dbReference type="InterPro" id="IPR029058">
    <property type="entry name" value="AB_hydrolase_fold"/>
</dbReference>
<evidence type="ECO:0000259" key="2">
    <source>
        <dbReference type="Pfam" id="PF20434"/>
    </source>
</evidence>
<dbReference type="Gene3D" id="3.40.50.1820">
    <property type="entry name" value="alpha/beta hydrolase"/>
    <property type="match status" value="1"/>
</dbReference>
<dbReference type="RefSeq" id="WP_054327725.1">
    <property type="nucleotide sequence ID" value="NZ_JACOPL010000003.1"/>
</dbReference>
<evidence type="ECO:0000313" key="3">
    <source>
        <dbReference type="EMBL" id="MBC5724787.1"/>
    </source>
</evidence>
<evidence type="ECO:0000256" key="1">
    <source>
        <dbReference type="ARBA" id="ARBA00022801"/>
    </source>
</evidence>